<name>A0AAN2PEW2_9BACI</name>
<reference evidence="2 3" key="1">
    <citation type="journal article" date="2014" name="Genome Announc.">
        <title>Genome Sequence of Bacillus simplex Strain P558, Isolated from a Human Fecal Sample.</title>
        <authorList>
            <person name="Croce O."/>
            <person name="Hugon P."/>
            <person name="Lagier J.C."/>
            <person name="Bibi F."/>
            <person name="Robert C."/>
            <person name="Azhar E.I."/>
            <person name="Raoult D."/>
            <person name="Fournier P.E."/>
        </authorList>
    </citation>
    <scope>NUCLEOTIDE SEQUENCE [LARGE SCALE GENOMIC DNA]</scope>
    <source>
        <strain evidence="2 3">P558</strain>
    </source>
</reference>
<sequence>MNHLRGTGHGVFGLYSFLRLTVRIIFIKLVLLD</sequence>
<accession>A0AAN2PEW2</accession>
<evidence type="ECO:0000313" key="2">
    <source>
        <dbReference type="EMBL" id="CEG31276.1"/>
    </source>
</evidence>
<keyword evidence="1" id="KW-0472">Membrane</keyword>
<feature type="transmembrane region" description="Helical" evidence="1">
    <location>
        <begin position="12"/>
        <end position="31"/>
    </location>
</feature>
<keyword evidence="1" id="KW-0812">Transmembrane</keyword>
<keyword evidence="1" id="KW-1133">Transmembrane helix</keyword>
<evidence type="ECO:0000256" key="1">
    <source>
        <dbReference type="SAM" id="Phobius"/>
    </source>
</evidence>
<proteinExistence type="predicted"/>
<evidence type="ECO:0000313" key="3">
    <source>
        <dbReference type="Proteomes" id="UP000182110"/>
    </source>
</evidence>
<gene>
    <name evidence="2" type="ORF">BN1180_01417</name>
</gene>
<comment type="caution">
    <text evidence="2">The sequence shown here is derived from an EMBL/GenBank/DDBJ whole genome shotgun (WGS) entry which is preliminary data.</text>
</comment>
<dbReference type="EMBL" id="CCXW01000001">
    <property type="protein sequence ID" value="CEG31276.1"/>
    <property type="molecule type" value="Genomic_DNA"/>
</dbReference>
<keyword evidence="3" id="KW-1185">Reference proteome</keyword>
<protein>
    <submittedName>
        <fullName evidence="2">Uncharacterized protein</fullName>
    </submittedName>
</protein>
<dbReference type="AlphaFoldDB" id="A0AAN2PEW2"/>
<organism evidence="2 3">
    <name type="scientific">Peribacillus simplex</name>
    <dbReference type="NCBI Taxonomy" id="1478"/>
    <lineage>
        <taxon>Bacteria</taxon>
        <taxon>Bacillati</taxon>
        <taxon>Bacillota</taxon>
        <taxon>Bacilli</taxon>
        <taxon>Bacillales</taxon>
        <taxon>Bacillaceae</taxon>
        <taxon>Peribacillus</taxon>
    </lineage>
</organism>
<dbReference type="Proteomes" id="UP000182110">
    <property type="component" value="Unassembled WGS sequence"/>
</dbReference>